<evidence type="ECO:0000313" key="1">
    <source>
        <dbReference type="EMBL" id="KAG0483328.1"/>
    </source>
</evidence>
<dbReference type="EMBL" id="JADCNM010000005">
    <property type="protein sequence ID" value="KAG0483328.1"/>
    <property type="molecule type" value="Genomic_DNA"/>
</dbReference>
<name>A0A835R459_VANPL</name>
<sequence length="122" mass="14076">MGCPETSTKRKKVKHKIDGHRILKPRHGLLQDQQILQRVLAKFSCMDSARDEHCLNPSVVCSFDVVMERVTYTDAIASVQTSHGHSHFIDNLMRRLFNHYASTFLDIKTLQKYSSKEENLFA</sequence>
<comment type="caution">
    <text evidence="1">The sequence shown here is derived from an EMBL/GenBank/DDBJ whole genome shotgun (WGS) entry which is preliminary data.</text>
</comment>
<protein>
    <submittedName>
        <fullName evidence="1">Uncharacterized protein</fullName>
    </submittedName>
</protein>
<gene>
    <name evidence="1" type="ORF">HPP92_011412</name>
</gene>
<accession>A0A835R459</accession>
<dbReference type="Proteomes" id="UP000639772">
    <property type="component" value="Unassembled WGS sequence"/>
</dbReference>
<dbReference type="AlphaFoldDB" id="A0A835R459"/>
<evidence type="ECO:0000313" key="2">
    <source>
        <dbReference type="Proteomes" id="UP000639772"/>
    </source>
</evidence>
<organism evidence="1 2">
    <name type="scientific">Vanilla planifolia</name>
    <name type="common">Vanilla</name>
    <dbReference type="NCBI Taxonomy" id="51239"/>
    <lineage>
        <taxon>Eukaryota</taxon>
        <taxon>Viridiplantae</taxon>
        <taxon>Streptophyta</taxon>
        <taxon>Embryophyta</taxon>
        <taxon>Tracheophyta</taxon>
        <taxon>Spermatophyta</taxon>
        <taxon>Magnoliopsida</taxon>
        <taxon>Liliopsida</taxon>
        <taxon>Asparagales</taxon>
        <taxon>Orchidaceae</taxon>
        <taxon>Vanilloideae</taxon>
        <taxon>Vanilleae</taxon>
        <taxon>Vanilla</taxon>
    </lineage>
</organism>
<proteinExistence type="predicted"/>
<reference evidence="1 2" key="1">
    <citation type="journal article" date="2020" name="Nat. Food">
        <title>A phased Vanilla planifolia genome enables genetic improvement of flavour and production.</title>
        <authorList>
            <person name="Hasing T."/>
            <person name="Tang H."/>
            <person name="Brym M."/>
            <person name="Khazi F."/>
            <person name="Huang T."/>
            <person name="Chambers A.H."/>
        </authorList>
    </citation>
    <scope>NUCLEOTIDE SEQUENCE [LARGE SCALE GENOMIC DNA]</scope>
    <source>
        <tissue evidence="1">Leaf</tissue>
    </source>
</reference>